<name>V9W626_9BACL</name>
<reference evidence="1 2" key="1">
    <citation type="journal article" date="2014" name="PLoS ONE">
        <title>How to Kill the Honey Bee Larva: Genomic Potential and Virulence Mechanisms of Paenibacillus larvae.</title>
        <authorList>
            <person name="Djukic M."/>
            <person name="Brzuszkiewicz E."/>
            <person name="Funfhaus A."/>
            <person name="Voss J."/>
            <person name="Gollnow K."/>
            <person name="Poppinga L."/>
            <person name="Liesegang H."/>
            <person name="Garcia-Gonzalez E."/>
            <person name="Genersch E."/>
            <person name="Daniel R."/>
        </authorList>
    </citation>
    <scope>NUCLEOTIDE SEQUENCE [LARGE SCALE GENOMIC DNA]</scope>
    <source>
        <strain evidence="1 2">DSM 25430</strain>
    </source>
</reference>
<gene>
    <name evidence="1" type="ORF">ERIC2_c26840</name>
</gene>
<evidence type="ECO:0000313" key="1">
    <source>
        <dbReference type="EMBL" id="AHD06471.1"/>
    </source>
</evidence>
<dbReference type="KEGG" id="plv:ERIC2_c26840"/>
<organism evidence="1 2">
    <name type="scientific">Paenibacillus larvae subsp. larvae DSM 25430</name>
    <dbReference type="NCBI Taxonomy" id="697284"/>
    <lineage>
        <taxon>Bacteria</taxon>
        <taxon>Bacillati</taxon>
        <taxon>Bacillota</taxon>
        <taxon>Bacilli</taxon>
        <taxon>Bacillales</taxon>
        <taxon>Paenibacillaceae</taxon>
        <taxon>Paenibacillus</taxon>
    </lineage>
</organism>
<dbReference type="SUPFAM" id="SSF101386">
    <property type="entry name" value="all-alpha NTP pyrophosphatases"/>
    <property type="match status" value="1"/>
</dbReference>
<dbReference type="HOGENOM" id="CLU_180759_0_0_9"/>
<sequence>MKEEIKLRPEVQWFAEQMELKLRENDHKGGWSDENLEHLLWRLGEEYAELRTAIELETDIMREAVDVANFAMMIADRVIERRRRSEAHSRKHHRKMGYFE</sequence>
<protein>
    <recommendedName>
        <fullName evidence="3">Nucleotide pyrophosphohydrolase</fullName>
    </recommendedName>
</protein>
<accession>V9W626</accession>
<proteinExistence type="predicted"/>
<dbReference type="eggNOG" id="ENOG50306EW">
    <property type="taxonomic scope" value="Bacteria"/>
</dbReference>
<evidence type="ECO:0000313" key="2">
    <source>
        <dbReference type="Proteomes" id="UP000029431"/>
    </source>
</evidence>
<keyword evidence="2" id="KW-1185">Reference proteome</keyword>
<dbReference type="Proteomes" id="UP000029431">
    <property type="component" value="Chromosome"/>
</dbReference>
<dbReference type="EMBL" id="CP003355">
    <property type="protein sequence ID" value="AHD06471.1"/>
    <property type="molecule type" value="Genomic_DNA"/>
</dbReference>
<dbReference type="AlphaFoldDB" id="V9W626"/>
<dbReference type="RefSeq" id="WP_024094659.1">
    <property type="nucleotide sequence ID" value="NC_023134.1"/>
</dbReference>
<evidence type="ECO:0008006" key="3">
    <source>
        <dbReference type="Google" id="ProtNLM"/>
    </source>
</evidence>